<dbReference type="Proteomes" id="UP000636709">
    <property type="component" value="Unassembled WGS sequence"/>
</dbReference>
<evidence type="ECO:0000256" key="1">
    <source>
        <dbReference type="ARBA" id="ARBA00022723"/>
    </source>
</evidence>
<dbReference type="PANTHER" id="PTHR10315:SF96">
    <property type="entry name" value="SIAH-TYPE DOMAIN-CONTAINING PROTEIN"/>
    <property type="match status" value="1"/>
</dbReference>
<dbReference type="Gene3D" id="3.30.40.10">
    <property type="entry name" value="Zinc/RING finger domain, C3HC4 (zinc finger)"/>
    <property type="match status" value="1"/>
</dbReference>
<feature type="compositionally biased region" description="Acidic residues" evidence="5">
    <location>
        <begin position="211"/>
        <end position="221"/>
    </location>
</feature>
<evidence type="ECO:0000256" key="5">
    <source>
        <dbReference type="SAM" id="MobiDB-lite"/>
    </source>
</evidence>
<dbReference type="Gramene" id="Dexi3A01G0011750.1">
    <property type="protein sequence ID" value="Dexi3A01G0011750.1:cds"/>
    <property type="gene ID" value="Dexi3A01G0011750"/>
</dbReference>
<keyword evidence="2 4" id="KW-0863">Zinc-finger</keyword>
<evidence type="ECO:0000313" key="7">
    <source>
        <dbReference type="EMBL" id="KAF8766000.1"/>
    </source>
</evidence>
<feature type="region of interest" description="Disordered" evidence="5">
    <location>
        <begin position="203"/>
        <end position="227"/>
    </location>
</feature>
<evidence type="ECO:0000256" key="2">
    <source>
        <dbReference type="ARBA" id="ARBA00022771"/>
    </source>
</evidence>
<comment type="caution">
    <text evidence="7">The sequence shown here is derived from an EMBL/GenBank/DDBJ whole genome shotgun (WGS) entry which is preliminary data.</text>
</comment>
<keyword evidence="1" id="KW-0479">Metal-binding</keyword>
<evidence type="ECO:0000259" key="6">
    <source>
        <dbReference type="PROSITE" id="PS51081"/>
    </source>
</evidence>
<dbReference type="InterPro" id="IPR013010">
    <property type="entry name" value="Znf_SIAH"/>
</dbReference>
<evidence type="ECO:0000313" key="8">
    <source>
        <dbReference type="Proteomes" id="UP000636709"/>
    </source>
</evidence>
<keyword evidence="8" id="KW-1185">Reference proteome</keyword>
<dbReference type="GO" id="GO:0005737">
    <property type="term" value="C:cytoplasm"/>
    <property type="evidence" value="ECO:0007669"/>
    <property type="project" value="TreeGrafter"/>
</dbReference>
<dbReference type="SUPFAM" id="SSF49599">
    <property type="entry name" value="TRAF domain-like"/>
    <property type="match status" value="1"/>
</dbReference>
<gene>
    <name evidence="7" type="ORF">HU200_007935</name>
</gene>
<keyword evidence="3" id="KW-0862">Zinc</keyword>
<dbReference type="InterPro" id="IPR052088">
    <property type="entry name" value="E3_ubiquitin-ligase_SINA"/>
</dbReference>
<feature type="domain" description="SIAH-type" evidence="6">
    <location>
        <begin position="7"/>
        <end position="65"/>
    </location>
</feature>
<dbReference type="GO" id="GO:0008270">
    <property type="term" value="F:zinc ion binding"/>
    <property type="evidence" value="ECO:0007669"/>
    <property type="project" value="UniProtKB-KW"/>
</dbReference>
<dbReference type="GO" id="GO:0061630">
    <property type="term" value="F:ubiquitin protein ligase activity"/>
    <property type="evidence" value="ECO:0007669"/>
    <property type="project" value="TreeGrafter"/>
</dbReference>
<reference evidence="7" key="1">
    <citation type="submission" date="2020-07" db="EMBL/GenBank/DDBJ databases">
        <title>Genome sequence and genetic diversity analysis of an under-domesticated orphan crop, white fonio (Digitaria exilis).</title>
        <authorList>
            <person name="Bennetzen J.L."/>
            <person name="Chen S."/>
            <person name="Ma X."/>
            <person name="Wang X."/>
            <person name="Yssel A.E.J."/>
            <person name="Chaluvadi S.R."/>
            <person name="Johnson M."/>
            <person name="Gangashetty P."/>
            <person name="Hamidou F."/>
            <person name="Sanogo M.D."/>
            <person name="Zwaenepoel A."/>
            <person name="Wallace J."/>
            <person name="Van De Peer Y."/>
            <person name="Van Deynze A."/>
        </authorList>
    </citation>
    <scope>NUCLEOTIDE SEQUENCE</scope>
    <source>
        <tissue evidence="7">Leaves</tissue>
    </source>
</reference>
<sequence>MESVVEFARSLCVNAPYGCAETPVYHRREEHLLACLHAPCHCPGEACGFTGLTAAMLDHIARTHHWPCTPVRVRSRRCPLSPPNILHLRTGFNFVVLTGDDYGDDNKYLFLLNVTRYPFCRAVSVIWICSRSEAVKEIRFELSCQFWSNGRLIGHNLKTEFRVAYSDLSDGLPSNGCHQLIVPITCDDWGDMEVNIEISIDQTPEQRRFDTEEDMEDDEPDDPWRRW</sequence>
<organism evidence="7 8">
    <name type="scientific">Digitaria exilis</name>
    <dbReference type="NCBI Taxonomy" id="1010633"/>
    <lineage>
        <taxon>Eukaryota</taxon>
        <taxon>Viridiplantae</taxon>
        <taxon>Streptophyta</taxon>
        <taxon>Embryophyta</taxon>
        <taxon>Tracheophyta</taxon>
        <taxon>Spermatophyta</taxon>
        <taxon>Magnoliopsida</taxon>
        <taxon>Liliopsida</taxon>
        <taxon>Poales</taxon>
        <taxon>Poaceae</taxon>
        <taxon>PACMAD clade</taxon>
        <taxon>Panicoideae</taxon>
        <taxon>Panicodae</taxon>
        <taxon>Paniceae</taxon>
        <taxon>Anthephorinae</taxon>
        <taxon>Digitaria</taxon>
    </lineage>
</organism>
<accession>A0A835FLL0</accession>
<protein>
    <recommendedName>
        <fullName evidence="6">SIAH-type domain-containing protein</fullName>
    </recommendedName>
</protein>
<name>A0A835FLL0_9POAL</name>
<dbReference type="InterPro" id="IPR013083">
    <property type="entry name" value="Znf_RING/FYVE/PHD"/>
</dbReference>
<evidence type="ECO:0000256" key="3">
    <source>
        <dbReference type="ARBA" id="ARBA00022833"/>
    </source>
</evidence>
<proteinExistence type="predicted"/>
<evidence type="ECO:0000256" key="4">
    <source>
        <dbReference type="PROSITE-ProRule" id="PRU00455"/>
    </source>
</evidence>
<dbReference type="AlphaFoldDB" id="A0A835FLL0"/>
<dbReference type="OrthoDB" id="4788989at2759"/>
<dbReference type="PROSITE" id="PS51081">
    <property type="entry name" value="ZF_SIAH"/>
    <property type="match status" value="1"/>
</dbReference>
<dbReference type="PANTHER" id="PTHR10315">
    <property type="entry name" value="E3 UBIQUITIN PROTEIN LIGASE SIAH"/>
    <property type="match status" value="1"/>
</dbReference>
<dbReference type="EMBL" id="JACEFO010000522">
    <property type="protein sequence ID" value="KAF8766000.1"/>
    <property type="molecule type" value="Genomic_DNA"/>
</dbReference>